<dbReference type="GO" id="GO:0007165">
    <property type="term" value="P:signal transduction"/>
    <property type="evidence" value="ECO:0000318"/>
    <property type="project" value="GO_Central"/>
</dbReference>
<accession>A9USF0</accession>
<name>A9USF0_MONBE</name>
<evidence type="ECO:0000313" key="3">
    <source>
        <dbReference type="EMBL" id="EDQ91768.1"/>
    </source>
</evidence>
<keyword evidence="1" id="KW-0732">Signal</keyword>
<dbReference type="RefSeq" id="XP_001743054.1">
    <property type="nucleotide sequence ID" value="XM_001743002.1"/>
</dbReference>
<gene>
    <name evidence="3" type="ORF">MONBRDRAFT_22906</name>
</gene>
<evidence type="ECO:0000256" key="2">
    <source>
        <dbReference type="ARBA" id="ARBA00022737"/>
    </source>
</evidence>
<dbReference type="EMBL" id="CH991544">
    <property type="protein sequence ID" value="EDQ91768.1"/>
    <property type="molecule type" value="Genomic_DNA"/>
</dbReference>
<keyword evidence="2" id="KW-0677">Repeat</keyword>
<evidence type="ECO:0000256" key="1">
    <source>
        <dbReference type="ARBA" id="ARBA00022729"/>
    </source>
</evidence>
<dbReference type="InParanoid" id="A9USF0"/>
<evidence type="ECO:0000313" key="4">
    <source>
        <dbReference type="Proteomes" id="UP000001357"/>
    </source>
</evidence>
<keyword evidence="4" id="KW-1185">Reference proteome</keyword>
<proteinExistence type="predicted"/>
<dbReference type="KEGG" id="mbr:MONBRDRAFT_22906"/>
<dbReference type="GeneID" id="5888776"/>
<sequence>MVLLLVHSVWFTKGGWHELLDNQAFTATLTLIGLGMEGFVFGLFTLIMTCDQLFAIMNRTTKIDRLQGKSKASSSSWRAGWQHVEDMFGGPLSYRCGNARLFFSKTERSHYSGRLGVKVQHKQREVQHGDPELNVSYHDLLTPKIIWYLSQAHRPSFNALCLSLVHQAHSTAVYQRQRRIINDHVNVEEFTGTPLYINADRDGNLLFDTAARSNPNFIPTTSARSIELFNVTNANAGTSTSLLGDVIVRQSCLLVLADARCTTTNCTALTHNSVPQIVYSWDTVFQRFLEEGPGASGPWSSTNPAEVASSFRPIRGHGVTSISHIQVDNEDLFLVIQGREDVSNASAEPGKQCAQLWRYDSTAGYEIYHDCLWETYQSQHATAFTIDGHLFALQTNYAQRIFDNGVLVNETFDVPSFLAVYNDATSDSTGKATPLGYFEAGDVYATNGGVPPIQQVFATSGATHAHHFTFNGIDYLAIVNSVSTTCAMPASSWTDMMACYNFNQNVDIYRYNPGIAAAIGSFQLIQQIPLRGPVHAHSFIVDSPGQHTLFLWISCHLDSTWNTQPSYVYKWNGAQFGRHQVIQTSYALSAESFVIDNQTFVTVSNHGCPFSRHPLDIDNCTDYASGTVTAYSYNVLTDNFDSVSEAEFGSFHPRGIVTSGSTVTRLGAPARPVSTRALVLADYGILTGIGDNVTYLSVANHEVIETELIGTCPSTDYSICSSPENMFLVSATSTQGIQSSVTELTASQQDTDLSVAQIQNLLDGGTTLLASLREEAAFGTKFYGASDAVTFSIEGNDYLVVSFHESYMSAAECPSFYQNMGAEYKCGHLSTLEQIPMIFACLTSTFRHMFTDTIVYRIATTGLEEVQRLPSLSVRALEVFDANPGNVSAGNDMSQPVLVVGNAESSCDTNPLSGALHSAHPLSGLAVYQWDASAQLFSLTGRANSTCKVTALHHFFTQCQPDEDVAQGTCGSFIAAGEDCYAYNQRLTAHNYTVARVRFYKLDSDLVPAACQLVDDPRSAANGVSPCQQEADVIRAAATLPGDRQTFDFPDLLPFNASLGGGTFEYSPQLRAATPSAIDIVVPTAEIDLYYRNENDLTIPITDQDDRNETVYYANGRINHELVMVVTFSTRGATPQVFSLPALFSRYSACAQHAQLPVRRQFELNSVLTGVAAGFDVTHFVKQSLYGQDQLFLVLPELFPRSIVGTRGFTSSLHVNRMCDEYTLYDASRLDISGGAFQPPADILSGDGIALPSTDTRWCPYSLNENHFEAYEAWFNHYNPLSGCKNYEKVTDGAFFVYEQDYYNRMPPASLRTRAASSATNRYAYVRASPARISAQQYSLADYAALHASRDNPFVFLQDLPTYNARSAAVHEICGQGGQLWLQFANDGLVQSSTTSVPTAKEIIYQWNSRRAMSADGVCSDEAARAAIQATNGYPHEAALGCFDAVRLPTPVNYAYASRIAITEHANELLWMTINRRSSTNAMSDTATVGSGVSMSVIGTSLTTYGGLQCRATQAQQQTANIDIAELEARFVTLDTDQTVTGSKTFTANSTTLQDAVINGSLQVLEDLAVDNNVYVEGALDTLGLINSIYLPEFVAQTRALLEDHEDLLQQHDQRLCALEAEMALSTDVCYGATLTMGCFVREDLTESQLRQLTTQLSAYLNTSYPSLVFGTPRLMSSSNVARVTVYTNATTPPVVDASSFFVNEYCLSSYTPPSREDYSLISSTLLFQYLNCSRFDPAARSALRTAMAMALSAYGVPSTDVILSNITCGSVQLVTYVYIPSVFQSGAASEMATTGFWTDVYMNLVSLNGATFINVPEALVVNNMLLAPPSDDDDDGSGGSGGP</sequence>
<dbReference type="PROSITE" id="PS50912">
    <property type="entry name" value="EAR"/>
    <property type="match status" value="1"/>
</dbReference>
<dbReference type="PANTHER" id="PTHR15261:SF4">
    <property type="entry name" value="THROMBOSPONDIN-TYPE LAMININ G DOMAIN AND EAR REPEAT-CONTAINING PROTEIN"/>
    <property type="match status" value="1"/>
</dbReference>
<dbReference type="PANTHER" id="PTHR15261">
    <property type="entry name" value="THROMBOSPONDIN-TYPE LAMININ G DOMAIN AND EAR REPEAT-CONTAINING"/>
    <property type="match status" value="1"/>
</dbReference>
<dbReference type="Proteomes" id="UP000001357">
    <property type="component" value="Unassembled WGS sequence"/>
</dbReference>
<dbReference type="InterPro" id="IPR009039">
    <property type="entry name" value="EAR"/>
</dbReference>
<dbReference type="OMA" id="ITEHANE"/>
<reference evidence="3 4" key="1">
    <citation type="journal article" date="2008" name="Nature">
        <title>The genome of the choanoflagellate Monosiga brevicollis and the origin of metazoans.</title>
        <authorList>
            <consortium name="JGI Sequencing"/>
            <person name="King N."/>
            <person name="Westbrook M.J."/>
            <person name="Young S.L."/>
            <person name="Kuo A."/>
            <person name="Abedin M."/>
            <person name="Chapman J."/>
            <person name="Fairclough S."/>
            <person name="Hellsten U."/>
            <person name="Isogai Y."/>
            <person name="Letunic I."/>
            <person name="Marr M."/>
            <person name="Pincus D."/>
            <person name="Putnam N."/>
            <person name="Rokas A."/>
            <person name="Wright K.J."/>
            <person name="Zuzow R."/>
            <person name="Dirks W."/>
            <person name="Good M."/>
            <person name="Goodstein D."/>
            <person name="Lemons D."/>
            <person name="Li W."/>
            <person name="Lyons J.B."/>
            <person name="Morris A."/>
            <person name="Nichols S."/>
            <person name="Richter D.J."/>
            <person name="Salamov A."/>
            <person name="Bork P."/>
            <person name="Lim W.A."/>
            <person name="Manning G."/>
            <person name="Miller W.T."/>
            <person name="McGinnis W."/>
            <person name="Shapiro H."/>
            <person name="Tjian R."/>
            <person name="Grigoriev I.V."/>
            <person name="Rokhsar D."/>
        </authorList>
    </citation>
    <scope>NUCLEOTIDE SEQUENCE [LARGE SCALE GENOMIC DNA]</scope>
    <source>
        <strain evidence="4">MX1 / ATCC 50154</strain>
    </source>
</reference>
<organism evidence="3 4">
    <name type="scientific">Monosiga brevicollis</name>
    <name type="common">Choanoflagellate</name>
    <dbReference type="NCBI Taxonomy" id="81824"/>
    <lineage>
        <taxon>Eukaryota</taxon>
        <taxon>Choanoflagellata</taxon>
        <taxon>Craspedida</taxon>
        <taxon>Salpingoecidae</taxon>
        <taxon>Monosiga</taxon>
    </lineage>
</organism>
<protein>
    <submittedName>
        <fullName evidence="3">Uncharacterized protein</fullName>
    </submittedName>
</protein>